<evidence type="ECO:0000313" key="2">
    <source>
        <dbReference type="EMBL" id="TGL87500.1"/>
    </source>
</evidence>
<dbReference type="PANTHER" id="PTHR43802:SF1">
    <property type="entry name" value="IP11341P-RELATED"/>
    <property type="match status" value="1"/>
</dbReference>
<evidence type="ECO:0000313" key="3">
    <source>
        <dbReference type="Proteomes" id="UP000298263"/>
    </source>
</evidence>
<dbReference type="PANTHER" id="PTHR43802">
    <property type="entry name" value="ENOYL-COA HYDRATASE"/>
    <property type="match status" value="1"/>
</dbReference>
<dbReference type="Gene3D" id="3.90.226.10">
    <property type="entry name" value="2-enoyl-CoA Hydratase, Chain A, domain 1"/>
    <property type="match status" value="1"/>
</dbReference>
<proteinExistence type="inferred from homology"/>
<protein>
    <submittedName>
        <fullName evidence="2">Crotonase/enoyl-CoA hydratase family protein</fullName>
    </submittedName>
</protein>
<sequence length="264" mass="29477">MDHSQLVTTEKRENLFLICFNRPEERNAVNMEMIQQLSHAFTEYENDPTSRCAVLYANGKHFTFGLQLEEVSKALLEQGRLQFPKGSVDPFGVGFSDRKRTKPLVTAVHGFCLTLGIELMLASDIVIAAEKTRFAQMEVQRGILPFGGATIRFIKTAGWGNSMRYLLTGDDFGTEEAFRMGLVQEVVPKKELLDRALLLASKISKQAPLAVRAVIANAKKSLEEGENQAIEELSPLAIALLQTEDGKEGVKSFLERREPIYLGR</sequence>
<dbReference type="Pfam" id="PF00378">
    <property type="entry name" value="ECH_1"/>
    <property type="match status" value="1"/>
</dbReference>
<dbReference type="EMBL" id="RQGP01000027">
    <property type="protein sequence ID" value="TGL87500.1"/>
    <property type="molecule type" value="Genomic_DNA"/>
</dbReference>
<dbReference type="InterPro" id="IPR029045">
    <property type="entry name" value="ClpP/crotonase-like_dom_sf"/>
</dbReference>
<dbReference type="Gene3D" id="1.10.12.10">
    <property type="entry name" value="Lyase 2-enoyl-coa Hydratase, Chain A, domain 2"/>
    <property type="match status" value="1"/>
</dbReference>
<dbReference type="AlphaFoldDB" id="A0A4Z1A817"/>
<dbReference type="GO" id="GO:0003824">
    <property type="term" value="F:catalytic activity"/>
    <property type="evidence" value="ECO:0007669"/>
    <property type="project" value="UniProtKB-ARBA"/>
</dbReference>
<dbReference type="CDD" id="cd06558">
    <property type="entry name" value="crotonase-like"/>
    <property type="match status" value="1"/>
</dbReference>
<reference evidence="2" key="1">
    <citation type="journal article" date="2019" name="PLoS Negl. Trop. Dis.">
        <title>Revisiting the worldwide diversity of Leptospira species in the environment.</title>
        <authorList>
            <person name="Vincent A.T."/>
            <person name="Schiettekatte O."/>
            <person name="Bourhy P."/>
            <person name="Veyrier F.J."/>
            <person name="Picardeau M."/>
        </authorList>
    </citation>
    <scope>NUCLEOTIDE SEQUENCE [LARGE SCALE GENOMIC DNA]</scope>
    <source>
        <strain evidence="2">201702422</strain>
    </source>
</reference>
<comment type="caution">
    <text evidence="2">The sequence shown here is derived from an EMBL/GenBank/DDBJ whole genome shotgun (WGS) entry which is preliminary data.</text>
</comment>
<dbReference type="InterPro" id="IPR001753">
    <property type="entry name" value="Enoyl-CoA_hydra/iso"/>
</dbReference>
<evidence type="ECO:0000256" key="1">
    <source>
        <dbReference type="ARBA" id="ARBA00005254"/>
    </source>
</evidence>
<comment type="similarity">
    <text evidence="1">Belongs to the enoyl-CoA hydratase/isomerase family.</text>
</comment>
<dbReference type="Proteomes" id="UP000298263">
    <property type="component" value="Unassembled WGS sequence"/>
</dbReference>
<keyword evidence="3" id="KW-1185">Reference proteome</keyword>
<gene>
    <name evidence="2" type="ORF">EHQ69_15385</name>
</gene>
<dbReference type="SUPFAM" id="SSF52096">
    <property type="entry name" value="ClpP/crotonase"/>
    <property type="match status" value="1"/>
</dbReference>
<name>A0A4Z1A817_9LEPT</name>
<dbReference type="RefSeq" id="WP_135586368.1">
    <property type="nucleotide sequence ID" value="NZ_RQGO01000010.1"/>
</dbReference>
<accession>A0A4Z1A817</accession>
<dbReference type="InterPro" id="IPR014748">
    <property type="entry name" value="Enoyl-CoA_hydra_C"/>
</dbReference>
<organism evidence="2 3">
    <name type="scientific">Leptospira congkakensis</name>
    <dbReference type="NCBI Taxonomy" id="2484932"/>
    <lineage>
        <taxon>Bacteria</taxon>
        <taxon>Pseudomonadati</taxon>
        <taxon>Spirochaetota</taxon>
        <taxon>Spirochaetia</taxon>
        <taxon>Leptospirales</taxon>
        <taxon>Leptospiraceae</taxon>
        <taxon>Leptospira</taxon>
    </lineage>
</organism>
<dbReference type="NCBIfam" id="NF005126">
    <property type="entry name" value="PRK06563.1"/>
    <property type="match status" value="1"/>
</dbReference>
<dbReference type="OrthoDB" id="9775794at2"/>